<dbReference type="VEuPathDB" id="FungiDB:CJJ09_004922"/>
<organism evidence="3 4">
    <name type="scientific">Candidozyma auris</name>
    <name type="common">Yeast</name>
    <name type="synonym">Candida auris</name>
    <dbReference type="NCBI Taxonomy" id="498019"/>
    <lineage>
        <taxon>Eukaryota</taxon>
        <taxon>Fungi</taxon>
        <taxon>Dikarya</taxon>
        <taxon>Ascomycota</taxon>
        <taxon>Saccharomycotina</taxon>
        <taxon>Pichiomycetes</taxon>
        <taxon>Metschnikowiaceae</taxon>
        <taxon>Candidozyma</taxon>
    </lineage>
</organism>
<dbReference type="InterPro" id="IPR011021">
    <property type="entry name" value="Arrestin-like_N"/>
</dbReference>
<dbReference type="Proteomes" id="UP000037122">
    <property type="component" value="Unassembled WGS sequence"/>
</dbReference>
<dbReference type="VEuPathDB" id="FungiDB:CJI96_0003687"/>
<name>A0A0L0NWC3_CANAR</name>
<feature type="domain" description="Arrestin-like N-terminal" evidence="2">
    <location>
        <begin position="8"/>
        <end position="107"/>
    </location>
</feature>
<accession>A0A0L0NWC3</accession>
<dbReference type="VEuPathDB" id="FungiDB:CJI97_004553"/>
<dbReference type="VEuPathDB" id="FungiDB:CJJ07_000306"/>
<dbReference type="EMBL" id="LGST01000031">
    <property type="protein sequence ID" value="KND98457.1"/>
    <property type="molecule type" value="Genomic_DNA"/>
</dbReference>
<dbReference type="Gene3D" id="2.60.40.640">
    <property type="match status" value="1"/>
</dbReference>
<comment type="caution">
    <text evidence="3">The sequence shown here is derived from an EMBL/GenBank/DDBJ whole genome shotgun (WGS) entry which is preliminary data.</text>
</comment>
<feature type="region of interest" description="Disordered" evidence="1">
    <location>
        <begin position="437"/>
        <end position="470"/>
    </location>
</feature>
<reference evidence="4" key="1">
    <citation type="journal article" date="2015" name="BMC Genomics">
        <title>Draft genome of a commonly misdiagnosed multidrug resistant pathogen Candida auris.</title>
        <authorList>
            <person name="Chatterjee S."/>
            <person name="Alampalli S.V."/>
            <person name="Nageshan R.K."/>
            <person name="Chettiar S.T."/>
            <person name="Joshi S."/>
            <person name="Tatu U.S."/>
        </authorList>
    </citation>
    <scope>NUCLEOTIDE SEQUENCE [LARGE SCALE GENOMIC DNA]</scope>
    <source>
        <strain evidence="4">6684</strain>
    </source>
</reference>
<evidence type="ECO:0000313" key="4">
    <source>
        <dbReference type="Proteomes" id="UP000037122"/>
    </source>
</evidence>
<gene>
    <name evidence="3" type="ORF">QG37_04347</name>
</gene>
<dbReference type="CDD" id="cd22952">
    <property type="entry name" value="ART10-like"/>
    <property type="match status" value="1"/>
</dbReference>
<evidence type="ECO:0000259" key="2">
    <source>
        <dbReference type="Pfam" id="PF00339"/>
    </source>
</evidence>
<dbReference type="VEuPathDB" id="FungiDB:B9J08_005562"/>
<sequence length="470" mass="53940">MPGNSLLIHIDNPQLYTTGSTVRGCAELLVEDKLDLECLEVELLGLAKSRNHTYVNGSYTAGEEKHRLLQITTMVFPPPDVQDVTTLKNYTLTSGRYNYPFEFVFPGKEHVAKCVTDKKTFHSKYYLKKDKRDHATLVGSFYQEETLEDYFVIQYSIKGRVKTPLLFKFNIKQSVPIYFAPRNSEIFFSLLHLCDRSKNLLSDENHACQRVKYGIDSEVKESKSFLKKLLSSNSVRVPFELNVRFKETSPIETEKGITNRVLEAGNRLSKHVDLDLSTSFSYLNLMDALGMNRSDKKGIAHPPAIKLTHIKVKLILKVRFLGATETYLTLKFDLLNQPLDLQINLSDFEKVDYNGPHLVNYSPSKYADKLDKRVCYRLSLEPSWWDCYVNDIGQSFLTCNIRKNVELYIRLTIACADNPEKEIKIKNTAPIVFYRQEGSNEPSYHEEEQLPPYMPAPAVHDDDSKSSDTK</sequence>
<protein>
    <recommendedName>
        <fullName evidence="2">Arrestin-like N-terminal domain-containing protein</fullName>
    </recommendedName>
</protein>
<evidence type="ECO:0000256" key="1">
    <source>
        <dbReference type="SAM" id="MobiDB-lite"/>
    </source>
</evidence>
<dbReference type="VEuPathDB" id="FungiDB:CJJ09_004923"/>
<dbReference type="Pfam" id="PF00339">
    <property type="entry name" value="Arrestin_N"/>
    <property type="match status" value="1"/>
</dbReference>
<proteinExistence type="predicted"/>
<dbReference type="VEuPathDB" id="FungiDB:QG37_04347"/>
<dbReference type="InterPro" id="IPR014752">
    <property type="entry name" value="Arrestin-like_C"/>
</dbReference>
<evidence type="ECO:0000313" key="3">
    <source>
        <dbReference type="EMBL" id="KND98457.1"/>
    </source>
</evidence>
<dbReference type="AlphaFoldDB" id="A0A0L0NWC3"/>
<feature type="compositionally biased region" description="Basic and acidic residues" evidence="1">
    <location>
        <begin position="459"/>
        <end position="470"/>
    </location>
</feature>